<accession>A0A401T5B6</accession>
<dbReference type="EMBL" id="BEZZ01001063">
    <property type="protein sequence ID" value="GCC37822.1"/>
    <property type="molecule type" value="Genomic_DNA"/>
</dbReference>
<dbReference type="GO" id="GO:0005858">
    <property type="term" value="C:axonemal dynein complex"/>
    <property type="evidence" value="ECO:0007669"/>
    <property type="project" value="TreeGrafter"/>
</dbReference>
<dbReference type="GO" id="GO:0045505">
    <property type="term" value="F:dynein intermediate chain binding"/>
    <property type="evidence" value="ECO:0007669"/>
    <property type="project" value="InterPro"/>
</dbReference>
<dbReference type="PANTHER" id="PTHR46532:SF11">
    <property type="entry name" value="DYNEIN AXONEMAL HEAVY CHAIN 12"/>
    <property type="match status" value="1"/>
</dbReference>
<keyword evidence="1" id="KW-1133">Transmembrane helix</keyword>
<protein>
    <recommendedName>
        <fullName evidence="2">Dynein heavy chain tail domain-containing protein</fullName>
    </recommendedName>
</protein>
<dbReference type="GO" id="GO:0007018">
    <property type="term" value="P:microtubule-based movement"/>
    <property type="evidence" value="ECO:0007669"/>
    <property type="project" value="InterPro"/>
</dbReference>
<organism evidence="3 4">
    <name type="scientific">Chiloscyllium punctatum</name>
    <name type="common">Brownbanded bambooshark</name>
    <name type="synonym">Hemiscyllium punctatum</name>
    <dbReference type="NCBI Taxonomy" id="137246"/>
    <lineage>
        <taxon>Eukaryota</taxon>
        <taxon>Metazoa</taxon>
        <taxon>Chordata</taxon>
        <taxon>Craniata</taxon>
        <taxon>Vertebrata</taxon>
        <taxon>Chondrichthyes</taxon>
        <taxon>Elasmobranchii</taxon>
        <taxon>Galeomorphii</taxon>
        <taxon>Galeoidea</taxon>
        <taxon>Orectolobiformes</taxon>
        <taxon>Hemiscylliidae</taxon>
        <taxon>Chiloscyllium</taxon>
    </lineage>
</organism>
<dbReference type="STRING" id="137246.A0A401T5B6"/>
<feature type="domain" description="Dynein heavy chain tail" evidence="2">
    <location>
        <begin position="8"/>
        <end position="114"/>
    </location>
</feature>
<evidence type="ECO:0000259" key="2">
    <source>
        <dbReference type="Pfam" id="PF08385"/>
    </source>
</evidence>
<keyword evidence="1" id="KW-0472">Membrane</keyword>
<sequence length="149" mass="17307">MPGCRKKSSQILKSPQGMSIVRKYNKIAYVLVKFETLYHKAWIKEISAIAYMLQSTLLIRDPETGKLYSNFDHRILEILRESKCMLKMGLEVPEIAKRLLKIENTLKSNCNNLEVGHILFLCDMIRMCLAISVWMIIGWPSSIESKIEW</sequence>
<keyword evidence="1" id="KW-0812">Transmembrane</keyword>
<dbReference type="InterPro" id="IPR013594">
    <property type="entry name" value="Dynein_heavy_tail"/>
</dbReference>
<dbReference type="PANTHER" id="PTHR46532">
    <property type="entry name" value="MALE FERTILITY FACTOR KL5"/>
    <property type="match status" value="1"/>
</dbReference>
<evidence type="ECO:0000313" key="4">
    <source>
        <dbReference type="Proteomes" id="UP000287033"/>
    </source>
</evidence>
<reference evidence="3 4" key="1">
    <citation type="journal article" date="2018" name="Nat. Ecol. Evol.">
        <title>Shark genomes provide insights into elasmobranch evolution and the origin of vertebrates.</title>
        <authorList>
            <person name="Hara Y"/>
            <person name="Yamaguchi K"/>
            <person name="Onimaru K"/>
            <person name="Kadota M"/>
            <person name="Koyanagi M"/>
            <person name="Keeley SD"/>
            <person name="Tatsumi K"/>
            <person name="Tanaka K"/>
            <person name="Motone F"/>
            <person name="Kageyama Y"/>
            <person name="Nozu R"/>
            <person name="Adachi N"/>
            <person name="Nishimura O"/>
            <person name="Nakagawa R"/>
            <person name="Tanegashima C"/>
            <person name="Kiyatake I"/>
            <person name="Matsumoto R"/>
            <person name="Murakumo K"/>
            <person name="Nishida K"/>
            <person name="Terakita A"/>
            <person name="Kuratani S"/>
            <person name="Sato K"/>
            <person name="Hyodo S Kuraku.S."/>
        </authorList>
    </citation>
    <scope>NUCLEOTIDE SEQUENCE [LARGE SCALE GENOMIC DNA]</scope>
</reference>
<proteinExistence type="predicted"/>
<comment type="caution">
    <text evidence="3">The sequence shown here is derived from an EMBL/GenBank/DDBJ whole genome shotgun (WGS) entry which is preliminary data.</text>
</comment>
<dbReference type="Pfam" id="PF08385">
    <property type="entry name" value="DHC_N1"/>
    <property type="match status" value="1"/>
</dbReference>
<dbReference type="OrthoDB" id="286107at2759"/>
<feature type="transmembrane region" description="Helical" evidence="1">
    <location>
        <begin position="118"/>
        <end position="139"/>
    </location>
</feature>
<dbReference type="Proteomes" id="UP000287033">
    <property type="component" value="Unassembled WGS sequence"/>
</dbReference>
<dbReference type="AlphaFoldDB" id="A0A401T5B6"/>
<name>A0A401T5B6_CHIPU</name>
<evidence type="ECO:0000313" key="3">
    <source>
        <dbReference type="EMBL" id="GCC37822.1"/>
    </source>
</evidence>
<dbReference type="GO" id="GO:0051959">
    <property type="term" value="F:dynein light intermediate chain binding"/>
    <property type="evidence" value="ECO:0007669"/>
    <property type="project" value="InterPro"/>
</dbReference>
<dbReference type="OMA" id="ILREAKC"/>
<keyword evidence="4" id="KW-1185">Reference proteome</keyword>
<evidence type="ECO:0000256" key="1">
    <source>
        <dbReference type="SAM" id="Phobius"/>
    </source>
</evidence>
<gene>
    <name evidence="3" type="ORF">chiPu_0016329</name>
</gene>
<dbReference type="InterPro" id="IPR026983">
    <property type="entry name" value="DHC"/>
</dbReference>